<proteinExistence type="predicted"/>
<reference evidence="2" key="1">
    <citation type="submission" date="2016-03" db="EMBL/GenBank/DDBJ databases">
        <authorList>
            <person name="Ploux O."/>
        </authorList>
    </citation>
    <scope>NUCLEOTIDE SEQUENCE [LARGE SCALE GENOMIC DNA]</scope>
    <source>
        <strain evidence="2">UK7</strain>
    </source>
</reference>
<organism evidence="1 2">
    <name type="scientific">Rhynchosporium graminicola</name>
    <dbReference type="NCBI Taxonomy" id="2792576"/>
    <lineage>
        <taxon>Eukaryota</taxon>
        <taxon>Fungi</taxon>
        <taxon>Dikarya</taxon>
        <taxon>Ascomycota</taxon>
        <taxon>Pezizomycotina</taxon>
        <taxon>Leotiomycetes</taxon>
        <taxon>Helotiales</taxon>
        <taxon>Ploettnerulaceae</taxon>
        <taxon>Rhynchosporium</taxon>
    </lineage>
</organism>
<comment type="caution">
    <text evidence="1">The sequence shown here is derived from an EMBL/GenBank/DDBJ whole genome shotgun (WGS) entry which is preliminary data.</text>
</comment>
<dbReference type="AlphaFoldDB" id="A0A1E1LT74"/>
<dbReference type="EMBL" id="FJUW01000094">
    <property type="protein sequence ID" value="CZT13675.1"/>
    <property type="molecule type" value="Genomic_DNA"/>
</dbReference>
<accession>A0A1E1LT74</accession>
<evidence type="ECO:0000313" key="2">
    <source>
        <dbReference type="Proteomes" id="UP000178129"/>
    </source>
</evidence>
<evidence type="ECO:0000313" key="1">
    <source>
        <dbReference type="EMBL" id="CZT13675.1"/>
    </source>
</evidence>
<dbReference type="Proteomes" id="UP000178129">
    <property type="component" value="Unassembled WGS sequence"/>
</dbReference>
<name>A0A1E1LT74_9HELO</name>
<dbReference type="InParanoid" id="A0A1E1LT74"/>
<sequence>MPKSWSARVASQASKVIIPCTLYLDPRIVSQMHALNKLFSVRYCFDRAPARVYPILNCATAHSTSVTDQEKLLRLRANDRFVSAATQSLTHLDHLDQVIAAQNTKNTRENPKLRKQLNKMIQLIQNGAVQSRFQSSISDRLAAADLSAADLEPPFFQDALAATRLRYPQADEEHVK</sequence>
<keyword evidence="2" id="KW-1185">Reference proteome</keyword>
<protein>
    <submittedName>
        <fullName evidence="1">Uncharacterized protein</fullName>
    </submittedName>
</protein>
<gene>
    <name evidence="1" type="ORF">RCO7_11665</name>
</gene>